<proteinExistence type="predicted"/>
<keyword evidence="2" id="KW-1003">Cell membrane</keyword>
<dbReference type="AlphaFoldDB" id="A0A432W068"/>
<keyword evidence="5 6" id="KW-0472">Membrane</keyword>
<keyword evidence="4 6" id="KW-1133">Transmembrane helix</keyword>
<evidence type="ECO:0000313" key="8">
    <source>
        <dbReference type="Proteomes" id="UP000288395"/>
    </source>
</evidence>
<evidence type="ECO:0000256" key="2">
    <source>
        <dbReference type="ARBA" id="ARBA00022475"/>
    </source>
</evidence>
<accession>A0A432W068</accession>
<dbReference type="InterPro" id="IPR001123">
    <property type="entry name" value="LeuE-type"/>
</dbReference>
<keyword evidence="8" id="KW-1185">Reference proteome</keyword>
<dbReference type="RefSeq" id="WP_126765958.1">
    <property type="nucleotide sequence ID" value="NZ_PIPJ01000002.1"/>
</dbReference>
<comment type="subcellular location">
    <subcellularLocation>
        <location evidence="1">Cell membrane</location>
        <topology evidence="1">Multi-pass membrane protein</topology>
    </subcellularLocation>
</comment>
<dbReference type="EMBL" id="PIPJ01000002">
    <property type="protein sequence ID" value="RUO22419.1"/>
    <property type="molecule type" value="Genomic_DNA"/>
</dbReference>
<feature type="transmembrane region" description="Helical" evidence="6">
    <location>
        <begin position="14"/>
        <end position="34"/>
    </location>
</feature>
<evidence type="ECO:0000313" key="7">
    <source>
        <dbReference type="EMBL" id="RUO22419.1"/>
    </source>
</evidence>
<keyword evidence="3 6" id="KW-0812">Transmembrane</keyword>
<evidence type="ECO:0000256" key="3">
    <source>
        <dbReference type="ARBA" id="ARBA00022692"/>
    </source>
</evidence>
<comment type="caution">
    <text evidence="7">The sequence shown here is derived from an EMBL/GenBank/DDBJ whole genome shotgun (WGS) entry which is preliminary data.</text>
</comment>
<feature type="transmembrane region" description="Helical" evidence="6">
    <location>
        <begin position="179"/>
        <end position="199"/>
    </location>
</feature>
<name>A0A432W068_9GAMM</name>
<dbReference type="GO" id="GO:0015171">
    <property type="term" value="F:amino acid transmembrane transporter activity"/>
    <property type="evidence" value="ECO:0007669"/>
    <property type="project" value="TreeGrafter"/>
</dbReference>
<dbReference type="GO" id="GO:0005886">
    <property type="term" value="C:plasma membrane"/>
    <property type="evidence" value="ECO:0007669"/>
    <property type="project" value="UniProtKB-SubCell"/>
</dbReference>
<dbReference type="Proteomes" id="UP000288395">
    <property type="component" value="Unassembled WGS sequence"/>
</dbReference>
<organism evidence="7 8">
    <name type="scientific">Aliidiomarina iranensis</name>
    <dbReference type="NCBI Taxonomy" id="1434071"/>
    <lineage>
        <taxon>Bacteria</taxon>
        <taxon>Pseudomonadati</taxon>
        <taxon>Pseudomonadota</taxon>
        <taxon>Gammaproteobacteria</taxon>
        <taxon>Alteromonadales</taxon>
        <taxon>Idiomarinaceae</taxon>
        <taxon>Aliidiomarina</taxon>
    </lineage>
</organism>
<evidence type="ECO:0000256" key="6">
    <source>
        <dbReference type="SAM" id="Phobius"/>
    </source>
</evidence>
<protein>
    <submittedName>
        <fullName evidence="7">Lysine transporter LysE</fullName>
    </submittedName>
</protein>
<dbReference type="PANTHER" id="PTHR30086">
    <property type="entry name" value="ARGININE EXPORTER PROTEIN ARGO"/>
    <property type="match status" value="1"/>
</dbReference>
<feature type="transmembrane region" description="Helical" evidence="6">
    <location>
        <begin position="78"/>
        <end position="96"/>
    </location>
</feature>
<gene>
    <name evidence="7" type="ORF">CWE08_04360</name>
</gene>
<dbReference type="OrthoDB" id="581870at2"/>
<evidence type="ECO:0000256" key="1">
    <source>
        <dbReference type="ARBA" id="ARBA00004651"/>
    </source>
</evidence>
<feature type="transmembrane region" description="Helical" evidence="6">
    <location>
        <begin position="211"/>
        <end position="234"/>
    </location>
</feature>
<feature type="transmembrane region" description="Helical" evidence="6">
    <location>
        <begin position="46"/>
        <end position="72"/>
    </location>
</feature>
<evidence type="ECO:0000256" key="4">
    <source>
        <dbReference type="ARBA" id="ARBA00022989"/>
    </source>
</evidence>
<dbReference type="PANTHER" id="PTHR30086:SF20">
    <property type="entry name" value="ARGININE EXPORTER PROTEIN ARGO-RELATED"/>
    <property type="match status" value="1"/>
</dbReference>
<sequence>MLDEILAGRYFAEFMAMAIAHAVAVISPGPDFAVVSRYSVRHGARLALWVSAGIGTGILIHVTYSILGLALIINQTPWLYQLLLLIASAYFFWLGWNAIRSGPEPAAAPIATTDKVTVNQIRSENSGAAADSVSQVSNGRAFLVGFLTNGLNIKATMFFLALFTSIISVQTPISVKIGFGVYLAIATFIWFATLSLMIGKTRIRSVLLSHGYWFDRLMGGVLWLLASHLLWQWFQHP</sequence>
<dbReference type="Pfam" id="PF01810">
    <property type="entry name" value="LysE"/>
    <property type="match status" value="1"/>
</dbReference>
<evidence type="ECO:0000256" key="5">
    <source>
        <dbReference type="ARBA" id="ARBA00023136"/>
    </source>
</evidence>
<reference evidence="8" key="1">
    <citation type="journal article" date="2018" name="Front. Microbiol.">
        <title>Genome-Based Analysis Reveals the Taxonomy and Diversity of the Family Idiomarinaceae.</title>
        <authorList>
            <person name="Liu Y."/>
            <person name="Lai Q."/>
            <person name="Shao Z."/>
        </authorList>
    </citation>
    <scope>NUCLEOTIDE SEQUENCE [LARGE SCALE GENOMIC DNA]</scope>
    <source>
        <strain evidence="8">GBPy7</strain>
    </source>
</reference>
<feature type="transmembrane region" description="Helical" evidence="6">
    <location>
        <begin position="155"/>
        <end position="173"/>
    </location>
</feature>